<dbReference type="EMBL" id="JAENIJ010000038">
    <property type="protein sequence ID" value="MBK1884200.1"/>
    <property type="molecule type" value="Genomic_DNA"/>
</dbReference>
<dbReference type="InterPro" id="IPR013320">
    <property type="entry name" value="ConA-like_dom_sf"/>
</dbReference>
<evidence type="ECO:0000256" key="1">
    <source>
        <dbReference type="ARBA" id="ARBA00022801"/>
    </source>
</evidence>
<evidence type="ECO:0000259" key="2">
    <source>
        <dbReference type="Pfam" id="PF03629"/>
    </source>
</evidence>
<reference evidence="3" key="1">
    <citation type="submission" date="2021-01" db="EMBL/GenBank/DDBJ databases">
        <title>Modified the classification status of verrucomicrobia.</title>
        <authorList>
            <person name="Feng X."/>
        </authorList>
    </citation>
    <scope>NUCLEOTIDE SEQUENCE</scope>
    <source>
        <strain evidence="3">KCTC 22041</strain>
    </source>
</reference>
<dbReference type="Proteomes" id="UP000603141">
    <property type="component" value="Unassembled WGS sequence"/>
</dbReference>
<dbReference type="InterPro" id="IPR053169">
    <property type="entry name" value="MUG_Protein"/>
</dbReference>
<dbReference type="Gene3D" id="1.50.10.20">
    <property type="match status" value="1"/>
</dbReference>
<feature type="domain" description="Sialate O-acetylesterase" evidence="2">
    <location>
        <begin position="710"/>
        <end position="935"/>
    </location>
</feature>
<dbReference type="Gene3D" id="3.40.50.1110">
    <property type="entry name" value="SGNH hydrolase"/>
    <property type="match status" value="1"/>
</dbReference>
<dbReference type="GO" id="GO:0005975">
    <property type="term" value="P:carbohydrate metabolic process"/>
    <property type="evidence" value="ECO:0007669"/>
    <property type="project" value="InterPro"/>
</dbReference>
<organism evidence="3 4">
    <name type="scientific">Luteolibacter pohnpeiensis</name>
    <dbReference type="NCBI Taxonomy" id="454153"/>
    <lineage>
        <taxon>Bacteria</taxon>
        <taxon>Pseudomonadati</taxon>
        <taxon>Verrucomicrobiota</taxon>
        <taxon>Verrucomicrobiia</taxon>
        <taxon>Verrucomicrobiales</taxon>
        <taxon>Verrucomicrobiaceae</taxon>
        <taxon>Luteolibacter</taxon>
    </lineage>
</organism>
<evidence type="ECO:0000313" key="3">
    <source>
        <dbReference type="EMBL" id="MBK1884200.1"/>
    </source>
</evidence>
<dbReference type="InterPro" id="IPR013783">
    <property type="entry name" value="Ig-like_fold"/>
</dbReference>
<dbReference type="InterPro" id="IPR005181">
    <property type="entry name" value="SASA"/>
</dbReference>
<dbReference type="PANTHER" id="PTHR47791:SF3">
    <property type="entry name" value="MEIOTICALLY UP-REGULATED GENE 191 PROTEIN"/>
    <property type="match status" value="1"/>
</dbReference>
<dbReference type="RefSeq" id="WP_200273174.1">
    <property type="nucleotide sequence ID" value="NZ_JAENIJ010000038.1"/>
</dbReference>
<dbReference type="Pfam" id="PF17957">
    <property type="entry name" value="Big_7"/>
    <property type="match status" value="1"/>
</dbReference>
<keyword evidence="1" id="KW-0378">Hydrolase</keyword>
<dbReference type="InterPro" id="IPR036514">
    <property type="entry name" value="SGNH_hydro_sf"/>
</dbReference>
<accession>A0A934S6X3</accession>
<protein>
    <recommendedName>
        <fullName evidence="2">Sialate O-acetylesterase domain-containing protein</fullName>
    </recommendedName>
</protein>
<dbReference type="Gene3D" id="2.60.40.10">
    <property type="entry name" value="Immunoglobulins"/>
    <property type="match status" value="1"/>
</dbReference>
<proteinExistence type="predicted"/>
<dbReference type="Gene3D" id="2.60.120.200">
    <property type="match status" value="1"/>
</dbReference>
<sequence length="1503" mass="161976">MKFFPRDVPAAPFSLLQPPKALFRRALDRCMRRVAPWALMAAMVPHASAFEAGDADTIYNAYVSAFLGGSTRNGYFKENTDGGHAWFWGQANMMEMVSDAYDRTGSTAQKNLLSGLCAGFNSYHGTDWSWNEYNDDIMWACIVFSKAYLASGNTSYKQQVISNFDKVWQRGWSDDLGGGMWWRTDNQSKNACDNCPAAIVACLLYEITGDESYLDKAKMLMAWMNANLVTSEGAVNDHMNLSGEVVGWLFSYNQGTYVGASNYLYKLTGDQTYLNDALKATRFMRDHLCDANGIFPNHGTGGGDGSGFNGVGIRWITKFVHDQGLWSEFYPWLKANADAAWNIRRSDNLSWSDWRNSTPSGVLAAFECYGSATALQVVPAEDPSRLSLDANVPEASADNYQILYSLNLPTDGAYVGSTPVPYSVDNSASVSDFDRVAYYLELTTSEGVSQWVYASMDAFTEDPVKLGLPHNINNPVLFQQPVRNLNVLSNVAGVVTGDFMEGGNIEMWPSNYDMGNGAGIYAASGSSYDWGDTNGNTGSGYGSFQVHNAFARQTVFAYNHWGAGGQNDDLGIGSQSTGHPDWTFAANAGGYTARKMLILVRPKVARVTLAEFPKNRSLYPRDVLTNQATVPVSGTVDATGSSKAILRIYRDGELTSTLQQMLFYPAEGGAPFSFSPTIPAEAANYTFELSTSNASGETLIHRATEVVAGDVLMFYGQSNMEAGRSFTANNQSSEAYYSPFVRTFGQNADSGTATRNNTFWVPAEGDGAGSYYVDPGAVGQWAIVVGRKIFDDYGIPVALMNGARGGYSMAQLQKDDANPDALDDSGQTRTYNRLRFRAIQAGVAAKARAMFYYQGEAQNDDAASYAEGWQGLWDDWKVDYPALEHIYQVQVRPGCGVTVGDVSLRQLQRTLGDVYPNTSVTTGNGLSAHDGCHYNFIGGYEQIGLQHYHQLARDLYGAADEPNLDPLNPAKVEFADASRKLIRIEMRDPEATIDCPLGALIDFTLVGSPGKIVDRTVSGNTLILELDQPADSSAVLGYRGHLGEGEWITNGMGLGMLAFSEPVTSPGPLVTFVTPATTMETGVGTPITIEATASAGTGGEAVKMIFYANGVPQFETAGSSLNTTWTAAAPGAYRLSVVALDAEGESGSASVAALAGSDATPGGVGSGLTAWFRADAGVVRDANGAVSQWLDQSGNGHNATQVQGYYQPHFSEGVFGTAPGITFDGSDFLGASSGMPTGSYTKVVRFKATSAAFNNNLISSDISNNSSGDHALYVPALVPSFYHAGQRVNATAALAPNADTVLMATYESSRNTAKLYVNGVLAATGTMALDNTISSFQIGAFANSNFLYGAISEAMIYDRVLSDVELGALTTYLSDRLETPFRIWQSKASISRGTSPAADSDGDGYSDLMEYAFGMDPSMAESGAAELPHFEVIGDEAVVTYYRPTDRPDVMIQLEGSTDLIHWSPLTDDSMGITAGFDMRQLRESVTSGNDRSKYYRIQVSQP</sequence>
<dbReference type="PANTHER" id="PTHR47791">
    <property type="entry name" value="MEIOTICALLY UP-REGULATED GENE 191 PROTEIN"/>
    <property type="match status" value="1"/>
</dbReference>
<dbReference type="SUPFAM" id="SSF49899">
    <property type="entry name" value="Concanavalin A-like lectins/glucanases"/>
    <property type="match status" value="1"/>
</dbReference>
<dbReference type="SUPFAM" id="SSF52266">
    <property type="entry name" value="SGNH hydrolase"/>
    <property type="match status" value="1"/>
</dbReference>
<comment type="caution">
    <text evidence="3">The sequence shown here is derived from an EMBL/GenBank/DDBJ whole genome shotgun (WGS) entry which is preliminary data.</text>
</comment>
<evidence type="ECO:0000313" key="4">
    <source>
        <dbReference type="Proteomes" id="UP000603141"/>
    </source>
</evidence>
<name>A0A934S6X3_9BACT</name>
<keyword evidence="4" id="KW-1185">Reference proteome</keyword>
<dbReference type="InterPro" id="IPR008928">
    <property type="entry name" value="6-hairpin_glycosidase_sf"/>
</dbReference>
<dbReference type="SUPFAM" id="SSF48208">
    <property type="entry name" value="Six-hairpin glycosidases"/>
    <property type="match status" value="1"/>
</dbReference>
<dbReference type="Pfam" id="PF03629">
    <property type="entry name" value="SASA"/>
    <property type="match status" value="1"/>
</dbReference>
<dbReference type="Pfam" id="PF13385">
    <property type="entry name" value="Laminin_G_3"/>
    <property type="match status" value="1"/>
</dbReference>
<dbReference type="Pfam" id="PF03663">
    <property type="entry name" value="Glyco_hydro_76"/>
    <property type="match status" value="1"/>
</dbReference>
<gene>
    <name evidence="3" type="ORF">JIN85_17405</name>
</gene>
<dbReference type="InterPro" id="IPR005198">
    <property type="entry name" value="Glyco_hydro_76"/>
</dbReference>
<dbReference type="GO" id="GO:0016788">
    <property type="term" value="F:hydrolase activity, acting on ester bonds"/>
    <property type="evidence" value="ECO:0007669"/>
    <property type="project" value="UniProtKB-ARBA"/>
</dbReference>